<keyword evidence="3" id="KW-1185">Reference proteome</keyword>
<dbReference type="Gene3D" id="3.40.50.300">
    <property type="entry name" value="P-loop containing nucleotide triphosphate hydrolases"/>
    <property type="match status" value="2"/>
</dbReference>
<dbReference type="STRING" id="1169540.A0A0G4EA74"/>
<evidence type="ECO:0000313" key="2">
    <source>
        <dbReference type="EMBL" id="CEL92369.1"/>
    </source>
</evidence>
<dbReference type="PANTHER" id="PTHR23074">
    <property type="entry name" value="AAA DOMAIN-CONTAINING"/>
    <property type="match status" value="1"/>
</dbReference>
<feature type="domain" description="ATPase AAA-type core" evidence="1">
    <location>
        <begin position="22"/>
        <end position="74"/>
    </location>
</feature>
<dbReference type="GO" id="GO:0016887">
    <property type="term" value="F:ATP hydrolysis activity"/>
    <property type="evidence" value="ECO:0007669"/>
    <property type="project" value="InterPro"/>
</dbReference>
<dbReference type="PhylomeDB" id="A0A0G4EA74"/>
<dbReference type="EMBL" id="CDMY01000069">
    <property type="protein sequence ID" value="CEL92369.1"/>
    <property type="molecule type" value="Genomic_DNA"/>
</dbReference>
<dbReference type="InterPro" id="IPR027417">
    <property type="entry name" value="P-loop_NTPase"/>
</dbReference>
<evidence type="ECO:0000259" key="1">
    <source>
        <dbReference type="Pfam" id="PF00004"/>
    </source>
</evidence>
<dbReference type="PANTHER" id="PTHR23074:SF83">
    <property type="entry name" value="VACUOLAR PROTEIN SORTING-ASSOCIATED PROTEIN 4A"/>
    <property type="match status" value="1"/>
</dbReference>
<reference evidence="2 3" key="1">
    <citation type="submission" date="2014-11" db="EMBL/GenBank/DDBJ databases">
        <authorList>
            <person name="Zhu J."/>
            <person name="Qi W."/>
            <person name="Song R."/>
        </authorList>
    </citation>
    <scope>NUCLEOTIDE SEQUENCE [LARGE SCALE GENOMIC DNA]</scope>
</reference>
<accession>A0A0G4EA74</accession>
<organism evidence="2 3">
    <name type="scientific">Vitrella brassicaformis (strain CCMP3155)</name>
    <dbReference type="NCBI Taxonomy" id="1169540"/>
    <lineage>
        <taxon>Eukaryota</taxon>
        <taxon>Sar</taxon>
        <taxon>Alveolata</taxon>
        <taxon>Colpodellida</taxon>
        <taxon>Vitrellaceae</taxon>
        <taxon>Vitrella</taxon>
    </lineage>
</organism>
<dbReference type="SUPFAM" id="SSF52540">
    <property type="entry name" value="P-loop containing nucleoside triphosphate hydrolases"/>
    <property type="match status" value="1"/>
</dbReference>
<dbReference type="GO" id="GO:0005524">
    <property type="term" value="F:ATP binding"/>
    <property type="evidence" value="ECO:0007669"/>
    <property type="project" value="InterPro"/>
</dbReference>
<dbReference type="Proteomes" id="UP000041254">
    <property type="component" value="Unassembled WGS sequence"/>
</dbReference>
<sequence>MFVWPTKYRGEFRGLLAPFEGLLLFGPPGKGKTMAAKAVASQCKATFFNDAASLGSKKYGESERLVKALSVVASRESCSHKWTASRWARTRSRSSGPPSDLGTYLDPALLNRLLLRTYVPLPDQAGREALMRKLLSQNTKGHTFTDRDFARVANETEGYSFRDLTN</sequence>
<dbReference type="Gene3D" id="1.10.8.60">
    <property type="match status" value="1"/>
</dbReference>
<gene>
    <name evidence="2" type="ORF">Vbra_6827</name>
</gene>
<dbReference type="AlphaFoldDB" id="A0A0G4EA74"/>
<dbReference type="Pfam" id="PF00004">
    <property type="entry name" value="AAA"/>
    <property type="match status" value="1"/>
</dbReference>
<evidence type="ECO:0000313" key="3">
    <source>
        <dbReference type="Proteomes" id="UP000041254"/>
    </source>
</evidence>
<dbReference type="InterPro" id="IPR003959">
    <property type="entry name" value="ATPase_AAA_core"/>
</dbReference>
<dbReference type="VEuPathDB" id="CryptoDB:Vbra_6827"/>
<protein>
    <recommendedName>
        <fullName evidence="1">ATPase AAA-type core domain-containing protein</fullName>
    </recommendedName>
</protein>
<name>A0A0G4EA74_VITBC</name>
<proteinExistence type="predicted"/>
<dbReference type="InParanoid" id="A0A0G4EA74"/>
<dbReference type="InterPro" id="IPR050304">
    <property type="entry name" value="MT-severing_AAA_ATPase"/>
</dbReference>